<evidence type="ECO:0000256" key="14">
    <source>
        <dbReference type="SAM" id="Phobius"/>
    </source>
</evidence>
<evidence type="ECO:0000256" key="7">
    <source>
        <dbReference type="ARBA" id="ARBA00022692"/>
    </source>
</evidence>
<keyword evidence="6" id="KW-0808">Transferase</keyword>
<comment type="subcellular location">
    <subcellularLocation>
        <location evidence="2">Cell membrane</location>
        <topology evidence="2">Multi-pass membrane protein</topology>
    </subcellularLocation>
</comment>
<dbReference type="GO" id="GO:0005886">
    <property type="term" value="C:plasma membrane"/>
    <property type="evidence" value="ECO:0007669"/>
    <property type="project" value="UniProtKB-SubCell"/>
</dbReference>
<evidence type="ECO:0000256" key="4">
    <source>
        <dbReference type="ARBA" id="ARBA00022475"/>
    </source>
</evidence>
<dbReference type="FunFam" id="3.30.565.10:FF:000006">
    <property type="entry name" value="Sensor histidine kinase WalK"/>
    <property type="match status" value="1"/>
</dbReference>
<dbReference type="InterPro" id="IPR003661">
    <property type="entry name" value="HisK_dim/P_dom"/>
</dbReference>
<feature type="domain" description="Histidine kinase" evidence="15">
    <location>
        <begin position="125"/>
        <end position="343"/>
    </location>
</feature>
<proteinExistence type="predicted"/>
<dbReference type="SUPFAM" id="SSF55874">
    <property type="entry name" value="ATPase domain of HSP90 chaperone/DNA topoisomerase II/histidine kinase"/>
    <property type="match status" value="1"/>
</dbReference>
<gene>
    <name evidence="17" type="ORF">SAMN05444487_1175</name>
</gene>
<evidence type="ECO:0000256" key="13">
    <source>
        <dbReference type="ARBA" id="ARBA00023136"/>
    </source>
</evidence>
<evidence type="ECO:0000256" key="10">
    <source>
        <dbReference type="ARBA" id="ARBA00022840"/>
    </source>
</evidence>
<evidence type="ECO:0000313" key="17">
    <source>
        <dbReference type="EMBL" id="SDX41452.1"/>
    </source>
</evidence>
<keyword evidence="8" id="KW-0547">Nucleotide-binding</keyword>
<feature type="transmembrane region" description="Helical" evidence="14">
    <location>
        <begin position="12"/>
        <end position="28"/>
    </location>
</feature>
<keyword evidence="7 14" id="KW-0812">Transmembrane</keyword>
<dbReference type="EMBL" id="FNNQ01000017">
    <property type="protein sequence ID" value="SDX41452.1"/>
    <property type="molecule type" value="Genomic_DNA"/>
</dbReference>
<feature type="transmembrane region" description="Helical" evidence="14">
    <location>
        <begin position="40"/>
        <end position="58"/>
    </location>
</feature>
<evidence type="ECO:0000313" key="18">
    <source>
        <dbReference type="Proteomes" id="UP000198534"/>
    </source>
</evidence>
<name>A0A1H3BHK3_9BACL</name>
<evidence type="ECO:0000256" key="12">
    <source>
        <dbReference type="ARBA" id="ARBA00023012"/>
    </source>
</evidence>
<dbReference type="InterPro" id="IPR050398">
    <property type="entry name" value="HssS/ArlS-like"/>
</dbReference>
<dbReference type="Pfam" id="PF00512">
    <property type="entry name" value="HisKA"/>
    <property type="match status" value="1"/>
</dbReference>
<dbReference type="EC" id="2.7.13.3" evidence="3"/>
<sequence length="348" mass="39537">MWVKKMTKDNQVFLLILQFTALMGLFILDVNNRFPEMPRSILFVVLFMTTALLLFARFRFLSRLKHMVTVLGQVRDGNLKTRLFAKGDLLLDEVTFSVNELIEQLERVQVQTIQSQAARRSLLSSISHDIRTPLTSIIGYVDALKDDIAVSVAEKQEYLEIVSKKSKGLKQLIGEIFTMAKLDADEMPIKPEPLDFAEMARETLIEFLPDLKKHGIELKVSMPDKNCLIMADRLSLMRIIRNIIRNAVHYGQAGKVLGMVLTETAHEYQLLVWDQGPGIDKNDIGNVFERMYRSDRSRNPLHGGSGLGLAIAKALVEKNGGRIWVASIPWERTTFGFSIPKRNRPTLI</sequence>
<evidence type="ECO:0000259" key="15">
    <source>
        <dbReference type="PROSITE" id="PS50109"/>
    </source>
</evidence>
<dbReference type="InterPro" id="IPR004358">
    <property type="entry name" value="Sig_transdc_His_kin-like_C"/>
</dbReference>
<evidence type="ECO:0000256" key="8">
    <source>
        <dbReference type="ARBA" id="ARBA00022741"/>
    </source>
</evidence>
<reference evidence="17 18" key="1">
    <citation type="submission" date="2016-10" db="EMBL/GenBank/DDBJ databases">
        <authorList>
            <person name="de Groot N.N."/>
        </authorList>
    </citation>
    <scope>NUCLEOTIDE SEQUENCE [LARGE SCALE GENOMIC DNA]</scope>
    <source>
        <strain evidence="17 18">DSM 45610</strain>
    </source>
</reference>
<evidence type="ECO:0000256" key="1">
    <source>
        <dbReference type="ARBA" id="ARBA00000085"/>
    </source>
</evidence>
<dbReference type="PRINTS" id="PR00344">
    <property type="entry name" value="BCTRLSENSOR"/>
</dbReference>
<keyword evidence="9 17" id="KW-0418">Kinase</keyword>
<evidence type="ECO:0000256" key="5">
    <source>
        <dbReference type="ARBA" id="ARBA00022553"/>
    </source>
</evidence>
<protein>
    <recommendedName>
        <fullName evidence="3">histidine kinase</fullName>
        <ecNumber evidence="3">2.7.13.3</ecNumber>
    </recommendedName>
</protein>
<dbReference type="Pfam" id="PF02518">
    <property type="entry name" value="HATPase_c"/>
    <property type="match status" value="1"/>
</dbReference>
<feature type="domain" description="HAMP" evidence="16">
    <location>
        <begin position="58"/>
        <end position="110"/>
    </location>
</feature>
<dbReference type="AlphaFoldDB" id="A0A1H3BHK3"/>
<dbReference type="PROSITE" id="PS50109">
    <property type="entry name" value="HIS_KIN"/>
    <property type="match status" value="1"/>
</dbReference>
<dbReference type="CDD" id="cd00082">
    <property type="entry name" value="HisKA"/>
    <property type="match status" value="1"/>
</dbReference>
<dbReference type="InterPro" id="IPR003594">
    <property type="entry name" value="HATPase_dom"/>
</dbReference>
<evidence type="ECO:0000256" key="6">
    <source>
        <dbReference type="ARBA" id="ARBA00022679"/>
    </source>
</evidence>
<keyword evidence="11 14" id="KW-1133">Transmembrane helix</keyword>
<evidence type="ECO:0000256" key="9">
    <source>
        <dbReference type="ARBA" id="ARBA00022777"/>
    </source>
</evidence>
<organism evidence="17 18">
    <name type="scientific">Marininema mesophilum</name>
    <dbReference type="NCBI Taxonomy" id="1048340"/>
    <lineage>
        <taxon>Bacteria</taxon>
        <taxon>Bacillati</taxon>
        <taxon>Bacillota</taxon>
        <taxon>Bacilli</taxon>
        <taxon>Bacillales</taxon>
        <taxon>Thermoactinomycetaceae</taxon>
        <taxon>Marininema</taxon>
    </lineage>
</organism>
<evidence type="ECO:0000259" key="16">
    <source>
        <dbReference type="PROSITE" id="PS50885"/>
    </source>
</evidence>
<comment type="catalytic activity">
    <reaction evidence="1">
        <text>ATP + protein L-histidine = ADP + protein N-phospho-L-histidine.</text>
        <dbReference type="EC" id="2.7.13.3"/>
    </reaction>
</comment>
<dbReference type="PROSITE" id="PS50885">
    <property type="entry name" value="HAMP"/>
    <property type="match status" value="1"/>
</dbReference>
<keyword evidence="4" id="KW-1003">Cell membrane</keyword>
<dbReference type="InterPro" id="IPR036890">
    <property type="entry name" value="HATPase_C_sf"/>
</dbReference>
<dbReference type="GO" id="GO:0000155">
    <property type="term" value="F:phosphorelay sensor kinase activity"/>
    <property type="evidence" value="ECO:0007669"/>
    <property type="project" value="InterPro"/>
</dbReference>
<keyword evidence="12" id="KW-0902">Two-component regulatory system</keyword>
<dbReference type="Gene3D" id="1.10.287.130">
    <property type="match status" value="1"/>
</dbReference>
<evidence type="ECO:0000256" key="2">
    <source>
        <dbReference type="ARBA" id="ARBA00004651"/>
    </source>
</evidence>
<dbReference type="InterPro" id="IPR036097">
    <property type="entry name" value="HisK_dim/P_sf"/>
</dbReference>
<keyword evidence="10" id="KW-0067">ATP-binding</keyword>
<dbReference type="SMART" id="SM00388">
    <property type="entry name" value="HisKA"/>
    <property type="match status" value="1"/>
</dbReference>
<keyword evidence="5" id="KW-0597">Phosphoprotein</keyword>
<dbReference type="STRING" id="1048340.SAMN05444487_1175"/>
<evidence type="ECO:0000256" key="11">
    <source>
        <dbReference type="ARBA" id="ARBA00022989"/>
    </source>
</evidence>
<dbReference type="SMART" id="SM00387">
    <property type="entry name" value="HATPase_c"/>
    <property type="match status" value="1"/>
</dbReference>
<keyword evidence="13 14" id="KW-0472">Membrane</keyword>
<dbReference type="PANTHER" id="PTHR45528">
    <property type="entry name" value="SENSOR HISTIDINE KINASE CPXA"/>
    <property type="match status" value="1"/>
</dbReference>
<dbReference type="InterPro" id="IPR003660">
    <property type="entry name" value="HAMP_dom"/>
</dbReference>
<dbReference type="GO" id="GO:0005524">
    <property type="term" value="F:ATP binding"/>
    <property type="evidence" value="ECO:0007669"/>
    <property type="project" value="UniProtKB-KW"/>
</dbReference>
<evidence type="ECO:0000256" key="3">
    <source>
        <dbReference type="ARBA" id="ARBA00012438"/>
    </source>
</evidence>
<dbReference type="Proteomes" id="UP000198534">
    <property type="component" value="Unassembled WGS sequence"/>
</dbReference>
<dbReference type="PANTHER" id="PTHR45528:SF8">
    <property type="entry name" value="HISTIDINE KINASE"/>
    <property type="match status" value="1"/>
</dbReference>
<keyword evidence="18" id="KW-1185">Reference proteome</keyword>
<dbReference type="Gene3D" id="3.30.565.10">
    <property type="entry name" value="Histidine kinase-like ATPase, C-terminal domain"/>
    <property type="match status" value="1"/>
</dbReference>
<dbReference type="SUPFAM" id="SSF47384">
    <property type="entry name" value="Homodimeric domain of signal transducing histidine kinase"/>
    <property type="match status" value="1"/>
</dbReference>
<accession>A0A1H3BHK3</accession>
<dbReference type="InterPro" id="IPR005467">
    <property type="entry name" value="His_kinase_dom"/>
</dbReference>